<dbReference type="RefSeq" id="WP_344684534.1">
    <property type="nucleotide sequence ID" value="NZ_BAAAUX010000024.1"/>
</dbReference>
<accession>A0ABN3VJZ4</accession>
<sequence length="81" mass="8167">MARLTPSTGNLPLLSGLAVATALSGIAVFTAVHGGCDDPGSYRPREGGFELVGGCLQPDDLPVAPRLPEHGQGATETDVAP</sequence>
<gene>
    <name evidence="2" type="ORF">GCM10010470_54720</name>
</gene>
<evidence type="ECO:0000313" key="3">
    <source>
        <dbReference type="Proteomes" id="UP001500979"/>
    </source>
</evidence>
<protein>
    <recommendedName>
        <fullName evidence="4">Secreted protein</fullName>
    </recommendedName>
</protein>
<name>A0ABN3VJZ4_9PSEU</name>
<comment type="caution">
    <text evidence="2">The sequence shown here is derived from an EMBL/GenBank/DDBJ whole genome shotgun (WGS) entry which is preliminary data.</text>
</comment>
<proteinExistence type="predicted"/>
<evidence type="ECO:0000313" key="2">
    <source>
        <dbReference type="EMBL" id="GAA2812351.1"/>
    </source>
</evidence>
<organism evidence="2 3">
    <name type="scientific">Saccharopolyspora taberi</name>
    <dbReference type="NCBI Taxonomy" id="60895"/>
    <lineage>
        <taxon>Bacteria</taxon>
        <taxon>Bacillati</taxon>
        <taxon>Actinomycetota</taxon>
        <taxon>Actinomycetes</taxon>
        <taxon>Pseudonocardiales</taxon>
        <taxon>Pseudonocardiaceae</taxon>
        <taxon>Saccharopolyspora</taxon>
    </lineage>
</organism>
<keyword evidence="3" id="KW-1185">Reference proteome</keyword>
<reference evidence="2 3" key="1">
    <citation type="journal article" date="2019" name="Int. J. Syst. Evol. Microbiol.">
        <title>The Global Catalogue of Microorganisms (GCM) 10K type strain sequencing project: providing services to taxonomists for standard genome sequencing and annotation.</title>
        <authorList>
            <consortium name="The Broad Institute Genomics Platform"/>
            <consortium name="The Broad Institute Genome Sequencing Center for Infectious Disease"/>
            <person name="Wu L."/>
            <person name="Ma J."/>
        </authorList>
    </citation>
    <scope>NUCLEOTIDE SEQUENCE [LARGE SCALE GENOMIC DNA]</scope>
    <source>
        <strain evidence="2 3">JCM 9383</strain>
    </source>
</reference>
<feature type="region of interest" description="Disordered" evidence="1">
    <location>
        <begin position="60"/>
        <end position="81"/>
    </location>
</feature>
<dbReference type="EMBL" id="BAAAUX010000024">
    <property type="protein sequence ID" value="GAA2812351.1"/>
    <property type="molecule type" value="Genomic_DNA"/>
</dbReference>
<evidence type="ECO:0008006" key="4">
    <source>
        <dbReference type="Google" id="ProtNLM"/>
    </source>
</evidence>
<evidence type="ECO:0000256" key="1">
    <source>
        <dbReference type="SAM" id="MobiDB-lite"/>
    </source>
</evidence>
<dbReference type="Proteomes" id="UP001500979">
    <property type="component" value="Unassembled WGS sequence"/>
</dbReference>